<sequence>MRRFLMSAVLAMALVTGAAGVAGVAGVAVAAPPGGPAGGPATQPATHGWSMTGGELTWRSDKRVPMGAAAVEFWSGDERLGRVRPHPDGRTFSLRLDGPVRLDELTVRAGGRRLDQPAPRSPRRAPPVTATPGPLPAGSVDPGLAGPYRHITGEYDLPAVKLPDFPEKVEMRAVVVAPQGASGARPLALFLHGRHVSCYRGDVTVPLVWPCPTGAEPVPSHRGYLQAQRLLASQGYVTVSISANGINAQDWEPEDGGAQARSALVRLHLGKWADWAGSGRAGAPAIVRAAPRADLSQVFLMGHSRGGEGVNRAAMDSLTPPPAANDGYSGRVRWTIRGMMLIGPTIYGHNPVPDVPSVTILPGCDGDVYDLPGQLYVDATRGVSRSRALRSALYVVGANHNFFNTEWTPGQSVAPSEDDFEWSSGGEHDPVCSPGTPTRLTPAQQQNLGATYIAAAARLFVGGDDRIRPLLDGSGRRAPSADPARVFSHALGGNRTPLIVPDPSTRLSGGARICDQVSDDAERSCLDPADPNALLAHFMPFWSGPEPDRYAAALSWSAAGRPIRLAPARPVTVAGAGALAMRVIVPPNTTGTRLDVTVVGVDGRRSRLGEVRIDGLPGTDYTTSYWAQEVRVPLKGAPARLAAIELTPRTASGRAWLLDAWGWQPGTPDPGAPRLPRIDVGTLQVREGDSGAKTYEIPVNVTGSGNGVVRLFLSDEVAFTQRSWLATVRPGQRSVRVPVEVVGDTVWNYTERHTLLAKAERGVVVGDYHGGLAVVNDDPDPGVSVESSSVRVAEGTTLSWRFTTSAPTEAGIFAYYLPTAPADGVELSTTDVDPDWYAQNAYDSVEPSRPLSQSWLYPSLFIPPDATAGEFSIPTITDALVEPDELVELQVYGIAGSPVLPEVLTGVVTDG</sequence>
<feature type="signal peptide" evidence="2">
    <location>
        <begin position="1"/>
        <end position="30"/>
    </location>
</feature>
<evidence type="ECO:0000256" key="1">
    <source>
        <dbReference type="SAM" id="MobiDB-lite"/>
    </source>
</evidence>
<dbReference type="InterPro" id="IPR029058">
    <property type="entry name" value="AB_hydrolase_fold"/>
</dbReference>
<dbReference type="OrthoDB" id="6646510at2"/>
<dbReference type="Gene3D" id="3.40.50.1820">
    <property type="entry name" value="alpha/beta hydrolase"/>
    <property type="match status" value="1"/>
</dbReference>
<feature type="chain" id="PRO_5019000765" description="Secreted protein" evidence="2">
    <location>
        <begin position="31"/>
        <end position="911"/>
    </location>
</feature>
<evidence type="ECO:0000256" key="2">
    <source>
        <dbReference type="SAM" id="SignalP"/>
    </source>
</evidence>
<evidence type="ECO:0000313" key="3">
    <source>
        <dbReference type="EMBL" id="RIV37411.1"/>
    </source>
</evidence>
<protein>
    <recommendedName>
        <fullName evidence="5">Secreted protein</fullName>
    </recommendedName>
</protein>
<name>A0A418MTH8_9ACTN</name>
<dbReference type="AlphaFoldDB" id="A0A418MTH8"/>
<dbReference type="SUPFAM" id="SSF141072">
    <property type="entry name" value="CalX-like"/>
    <property type="match status" value="1"/>
</dbReference>
<evidence type="ECO:0008006" key="5">
    <source>
        <dbReference type="Google" id="ProtNLM"/>
    </source>
</evidence>
<dbReference type="SUPFAM" id="SSF53474">
    <property type="entry name" value="alpha/beta-Hydrolases"/>
    <property type="match status" value="1"/>
</dbReference>
<keyword evidence="2" id="KW-0732">Signal</keyword>
<reference evidence="3 4" key="1">
    <citation type="submission" date="2018-08" db="EMBL/GenBank/DDBJ databases">
        <title>Jishengella sp. nov., isolated from a root of Azadirachta indica A. Juss. var. siamensis Valenton.</title>
        <authorList>
            <person name="Kuncharoen N."/>
            <person name="Tanasupawat S."/>
            <person name="Kudo T."/>
            <person name="Ohkuma M."/>
        </authorList>
    </citation>
    <scope>NUCLEOTIDE SEQUENCE [LARGE SCALE GENOMIC DNA]</scope>
    <source>
        <strain evidence="3 4">AZ1-13</strain>
    </source>
</reference>
<organism evidence="3 4">
    <name type="scientific">Micromonospora radicis</name>
    <dbReference type="NCBI Taxonomy" id="1894971"/>
    <lineage>
        <taxon>Bacteria</taxon>
        <taxon>Bacillati</taxon>
        <taxon>Actinomycetota</taxon>
        <taxon>Actinomycetes</taxon>
        <taxon>Micromonosporales</taxon>
        <taxon>Micromonosporaceae</taxon>
        <taxon>Micromonospora</taxon>
    </lineage>
</organism>
<feature type="region of interest" description="Disordered" evidence="1">
    <location>
        <begin position="409"/>
        <end position="440"/>
    </location>
</feature>
<dbReference type="InterPro" id="IPR038081">
    <property type="entry name" value="CalX-like_sf"/>
</dbReference>
<feature type="region of interest" description="Disordered" evidence="1">
    <location>
        <begin position="108"/>
        <end position="141"/>
    </location>
</feature>
<proteinExistence type="predicted"/>
<dbReference type="RefSeq" id="WP_119577384.1">
    <property type="nucleotide sequence ID" value="NZ_QXEC01000014.1"/>
</dbReference>
<dbReference type="Proteomes" id="UP000283832">
    <property type="component" value="Unassembled WGS sequence"/>
</dbReference>
<keyword evidence="4" id="KW-1185">Reference proteome</keyword>
<dbReference type="EMBL" id="QXEC01000014">
    <property type="protein sequence ID" value="RIV37411.1"/>
    <property type="molecule type" value="Genomic_DNA"/>
</dbReference>
<accession>A0A418MTH8</accession>
<gene>
    <name evidence="3" type="ORF">D2L64_16205</name>
</gene>
<comment type="caution">
    <text evidence="3">The sequence shown here is derived from an EMBL/GenBank/DDBJ whole genome shotgun (WGS) entry which is preliminary data.</text>
</comment>
<evidence type="ECO:0000313" key="4">
    <source>
        <dbReference type="Proteomes" id="UP000283832"/>
    </source>
</evidence>